<organism evidence="1 2">
    <name type="scientific">Campylobacter armoricus</name>
    <dbReference type="NCBI Taxonomy" id="2505970"/>
    <lineage>
        <taxon>Bacteria</taxon>
        <taxon>Pseudomonadati</taxon>
        <taxon>Campylobacterota</taxon>
        <taxon>Epsilonproteobacteria</taxon>
        <taxon>Campylobacterales</taxon>
        <taxon>Campylobacteraceae</taxon>
        <taxon>Campylobacter</taxon>
    </lineage>
</organism>
<dbReference type="AlphaFoldDB" id="A0A7L5HZL3"/>
<keyword evidence="2" id="KW-1185">Reference proteome</keyword>
<gene>
    <name evidence="1" type="ORF">CARM_0367</name>
</gene>
<dbReference type="RefSeq" id="WP_139424569.1">
    <property type="nucleotide sequence ID" value="NZ_CBCSFY010000003.1"/>
</dbReference>
<proteinExistence type="predicted"/>
<dbReference type="KEGG" id="carm:CARM_0367"/>
<name>A0A7L5HZL3_9BACT</name>
<accession>A0A7L5HZL3</accession>
<reference evidence="1 2" key="1">
    <citation type="submission" date="2020-05" db="EMBL/GenBank/DDBJ databases">
        <title>Complete genome sequencing of Campylobacter and Arcobacter type strains.</title>
        <authorList>
            <person name="Miller W.G."/>
            <person name="Yee E."/>
        </authorList>
    </citation>
    <scope>NUCLEOTIDE SEQUENCE [LARGE SCALE GENOMIC DNA]</scope>
    <source>
        <strain evidence="1 2">CCUG 73571</strain>
    </source>
</reference>
<dbReference type="GeneID" id="56586100"/>
<dbReference type="EMBL" id="CP053825">
    <property type="protein sequence ID" value="QKF79321.1"/>
    <property type="molecule type" value="Genomic_DNA"/>
</dbReference>
<evidence type="ECO:0008006" key="3">
    <source>
        <dbReference type="Google" id="ProtNLM"/>
    </source>
</evidence>
<protein>
    <recommendedName>
        <fullName evidence="3">Transformation system protein</fullName>
    </recommendedName>
</protein>
<evidence type="ECO:0000313" key="1">
    <source>
        <dbReference type="EMBL" id="QKF79321.1"/>
    </source>
</evidence>
<dbReference type="Proteomes" id="UP000509246">
    <property type="component" value="Chromosome"/>
</dbReference>
<sequence length="107" mass="12588">MFRKLIIFFWVISAFSIDYPFFNDDCKIINFDSIQDPFYQNTAKSKSDYSLQAIISNKAKINGKWYVLNDEIAEFKIVEIKDSSVVLIKKDKVVVLNLYDKNNILIY</sequence>
<evidence type="ECO:0000313" key="2">
    <source>
        <dbReference type="Proteomes" id="UP000509246"/>
    </source>
</evidence>